<dbReference type="RefSeq" id="WP_311779838.1">
    <property type="nucleotide sequence ID" value="NZ_JALRMQ010000006.1"/>
</dbReference>
<evidence type="ECO:0000256" key="1">
    <source>
        <dbReference type="SAM" id="MobiDB-lite"/>
    </source>
</evidence>
<reference evidence="3" key="1">
    <citation type="submission" date="2022-04" db="EMBL/GenBank/DDBJ databases">
        <title>Draft genome sequences of lactic acid bacteria (LAB) strains involved in meat spoilage.</title>
        <authorList>
            <person name="Palevich N."/>
        </authorList>
    </citation>
    <scope>NUCLEOTIDE SEQUENCE</scope>
    <source>
        <strain evidence="3">9-14</strain>
    </source>
</reference>
<evidence type="ECO:0000313" key="3">
    <source>
        <dbReference type="EMBL" id="MDT1973077.1"/>
    </source>
</evidence>
<dbReference type="EMBL" id="JALRMR010000001">
    <property type="protein sequence ID" value="MDT1973077.1"/>
    <property type="molecule type" value="Genomic_DNA"/>
</dbReference>
<evidence type="ECO:0000313" key="4">
    <source>
        <dbReference type="Proteomes" id="UP001249945"/>
    </source>
</evidence>
<gene>
    <name evidence="3" type="ORF">MX635_01550</name>
</gene>
<dbReference type="AlphaFoldDB" id="A0AAW8R6L8"/>
<accession>A0AAW8R6L8</accession>
<organism evidence="3 4">
    <name type="scientific">Carnobacterium divergens</name>
    <name type="common">Lactobacillus divergens</name>
    <dbReference type="NCBI Taxonomy" id="2748"/>
    <lineage>
        <taxon>Bacteria</taxon>
        <taxon>Bacillati</taxon>
        <taxon>Bacillota</taxon>
        <taxon>Bacilli</taxon>
        <taxon>Lactobacillales</taxon>
        <taxon>Carnobacteriaceae</taxon>
        <taxon>Carnobacterium</taxon>
    </lineage>
</organism>
<evidence type="ECO:0008006" key="5">
    <source>
        <dbReference type="Google" id="ProtNLM"/>
    </source>
</evidence>
<name>A0AAW8R6L8_CARDV</name>
<feature type="region of interest" description="Disordered" evidence="1">
    <location>
        <begin position="44"/>
        <end position="65"/>
    </location>
</feature>
<keyword evidence="2" id="KW-0732">Signal</keyword>
<evidence type="ECO:0000256" key="2">
    <source>
        <dbReference type="SAM" id="SignalP"/>
    </source>
</evidence>
<feature type="chain" id="PRO_5043678849" description="Gram-positive cocci surface proteins LPxTG domain-containing protein" evidence="2">
    <location>
        <begin position="22"/>
        <end position="124"/>
    </location>
</feature>
<protein>
    <recommendedName>
        <fullName evidence="5">Gram-positive cocci surface proteins LPxTG domain-containing protein</fullName>
    </recommendedName>
</protein>
<comment type="caution">
    <text evidence="3">The sequence shown here is derived from an EMBL/GenBank/DDBJ whole genome shotgun (WGS) entry which is preliminary data.</text>
</comment>
<feature type="signal peptide" evidence="2">
    <location>
        <begin position="1"/>
        <end position="21"/>
    </location>
</feature>
<sequence>MNKLVISFVVCLGIASLFLYAEPVAADSATSRVGIYFIEGEPPVQQKEPVKDRDTSQKVLPKTSEKKQNNLKQMIGFMLVISVSIKQIKESRRKNEFKKNNRSRFIYSNHNNEYGNTSIGNRRI</sequence>
<proteinExistence type="predicted"/>
<dbReference type="Proteomes" id="UP001249945">
    <property type="component" value="Unassembled WGS sequence"/>
</dbReference>